<accession>A0ABU5MX21</accession>
<gene>
    <name evidence="2" type="ORF">P9H32_08925</name>
</gene>
<reference evidence="2 3" key="1">
    <citation type="journal article" date="2024" name="Appl. Environ. Microbiol.">
        <title>Pontiella agarivorans sp. nov., a novel marine anaerobic bacterium capable of degrading macroalgal polysaccharides and fixing nitrogen.</title>
        <authorList>
            <person name="Liu N."/>
            <person name="Kivenson V."/>
            <person name="Peng X."/>
            <person name="Cui Z."/>
            <person name="Lankiewicz T.S."/>
            <person name="Gosselin K.M."/>
            <person name="English C.J."/>
            <person name="Blair E.M."/>
            <person name="O'Malley M.A."/>
            <person name="Valentine D.L."/>
        </authorList>
    </citation>
    <scope>NUCLEOTIDE SEQUENCE [LARGE SCALE GENOMIC DNA]</scope>
    <source>
        <strain evidence="2 3">NLcol2</strain>
    </source>
</reference>
<feature type="chain" id="PRO_5046747434" description="Outer membrane protein beta-barrel domain-containing protein" evidence="1">
    <location>
        <begin position="22"/>
        <end position="239"/>
    </location>
</feature>
<protein>
    <recommendedName>
        <fullName evidence="4">Outer membrane protein beta-barrel domain-containing protein</fullName>
    </recommendedName>
</protein>
<evidence type="ECO:0000256" key="1">
    <source>
        <dbReference type="SAM" id="SignalP"/>
    </source>
</evidence>
<keyword evidence="1" id="KW-0732">Signal</keyword>
<organism evidence="2 3">
    <name type="scientific">Pontiella agarivorans</name>
    <dbReference type="NCBI Taxonomy" id="3038953"/>
    <lineage>
        <taxon>Bacteria</taxon>
        <taxon>Pseudomonadati</taxon>
        <taxon>Kiritimatiellota</taxon>
        <taxon>Kiritimatiellia</taxon>
        <taxon>Kiritimatiellales</taxon>
        <taxon>Pontiellaceae</taxon>
        <taxon>Pontiella</taxon>
    </lineage>
</organism>
<evidence type="ECO:0008006" key="4">
    <source>
        <dbReference type="Google" id="ProtNLM"/>
    </source>
</evidence>
<dbReference type="EMBL" id="JARVCO010000010">
    <property type="protein sequence ID" value="MDZ8118752.1"/>
    <property type="molecule type" value="Genomic_DNA"/>
</dbReference>
<proteinExistence type="predicted"/>
<dbReference type="RefSeq" id="WP_322608549.1">
    <property type="nucleotide sequence ID" value="NZ_JARVCO010000010.1"/>
</dbReference>
<feature type="signal peptide" evidence="1">
    <location>
        <begin position="1"/>
        <end position="21"/>
    </location>
</feature>
<evidence type="ECO:0000313" key="2">
    <source>
        <dbReference type="EMBL" id="MDZ8118752.1"/>
    </source>
</evidence>
<comment type="caution">
    <text evidence="2">The sequence shown here is derived from an EMBL/GenBank/DDBJ whole genome shotgun (WGS) entry which is preliminary data.</text>
</comment>
<dbReference type="Proteomes" id="UP001290861">
    <property type="component" value="Unassembled WGS sequence"/>
</dbReference>
<sequence length="239" mass="26400">MYKIKFFLAVLAGLALCSAKAAKNDESMGLTLSGWAGWMRGAVMVDGQKAKIHRDSMNYFDDLDFGYSGELTLRDSSIVLLGSYEYYDGIVSDVSVGGTPGSLESNENTWCLAIGYPLGTGSSTFDFLVGLQSLDMDNTLNLGGTEYSDSETLYDAVVMLRMKYELFSDFYLYVPLMMGGTYLSDSEFIYDAGIQLMYQFNPAFDLRVGYRITGYDFSDSSAATDFYQQGYSASIGMTF</sequence>
<name>A0ABU5MX21_9BACT</name>
<keyword evidence="3" id="KW-1185">Reference proteome</keyword>
<evidence type="ECO:0000313" key="3">
    <source>
        <dbReference type="Proteomes" id="UP001290861"/>
    </source>
</evidence>